<sequence>GWQLFEFNASDLRNKDAVERVAGSASQGASFFGKPRLVLLDEVDGLQGNADRGGASAISALLKDAKNPVILTANDLYGNQRLAFLRSQCRLLQFKKINYLSIAKRLRELCSLEGIEAEPEALQLLAKNCAGDFRSALLDLQTLSLSGKIDFAAVESLGYRERQQDIFKTIQAVFKGKTVDEIRKARFQSEVSDEMLLRWIEENIPRHFKEGNDNANAFEQLSRADVFNGRIRNRQHYGFLRYSSELMTAGVALSRENDYHGWMQYQFPGLLGKLSRSRRERSLKKGLCSKVGKLLHSSSRSVQSSDLPYLKMLFKDRERAAAYAAAFDLDEEEIAFLLETKPSTKKVKSVSEAALALRQRHMIGKRRAVQPLVEKPVQIDEGQATLF</sequence>
<dbReference type="EMBL" id="JAFGDB010000086">
    <property type="protein sequence ID" value="MBN2067804.1"/>
    <property type="molecule type" value="Genomic_DNA"/>
</dbReference>
<dbReference type="NCBIfam" id="NF003229">
    <property type="entry name" value="PRK04195.1-5"/>
    <property type="match status" value="1"/>
</dbReference>
<dbReference type="GO" id="GO:0006260">
    <property type="term" value="P:DNA replication"/>
    <property type="evidence" value="ECO:0007669"/>
    <property type="project" value="UniProtKB-KW"/>
</dbReference>
<evidence type="ECO:0000256" key="4">
    <source>
        <dbReference type="ARBA" id="ARBA00022840"/>
    </source>
</evidence>
<feature type="domain" description="DNA replication factor RFC1 C-terminal" evidence="5">
    <location>
        <begin position="221"/>
        <end position="313"/>
    </location>
</feature>
<name>A0A939C7M2_9ARCH</name>
<evidence type="ECO:0000256" key="2">
    <source>
        <dbReference type="ARBA" id="ARBA00022705"/>
    </source>
</evidence>
<dbReference type="Gene3D" id="3.40.50.300">
    <property type="entry name" value="P-loop containing nucleotide triphosphate hydrolases"/>
    <property type="match status" value="1"/>
</dbReference>
<comment type="caution">
    <text evidence="6">The sequence shown here is derived from an EMBL/GenBank/DDBJ whole genome shotgun (WGS) entry which is preliminary data.</text>
</comment>
<evidence type="ECO:0000256" key="3">
    <source>
        <dbReference type="ARBA" id="ARBA00022741"/>
    </source>
</evidence>
<keyword evidence="2" id="KW-0235">DNA replication</keyword>
<dbReference type="InterPro" id="IPR013725">
    <property type="entry name" value="DNA_replication_fac_RFC1_C"/>
</dbReference>
<dbReference type="InterPro" id="IPR027417">
    <property type="entry name" value="P-loop_NTPase"/>
</dbReference>
<evidence type="ECO:0000259" key="5">
    <source>
        <dbReference type="Pfam" id="PF08519"/>
    </source>
</evidence>
<reference evidence="6" key="1">
    <citation type="submission" date="2021-01" db="EMBL/GenBank/DDBJ databases">
        <title>Active Sulfur Cycling in an Early Earth Analoge.</title>
        <authorList>
            <person name="Hahn C.R."/>
            <person name="Youssef N.H."/>
            <person name="Elshahed M."/>
        </authorList>
    </citation>
    <scope>NUCLEOTIDE SEQUENCE</scope>
    <source>
        <strain evidence="6">Zod_Metabat.1151</strain>
    </source>
</reference>
<evidence type="ECO:0000313" key="6">
    <source>
        <dbReference type="EMBL" id="MBN2067804.1"/>
    </source>
</evidence>
<dbReference type="Proteomes" id="UP000809243">
    <property type="component" value="Unassembled WGS sequence"/>
</dbReference>
<dbReference type="PANTHER" id="PTHR23389:SF6">
    <property type="entry name" value="REPLICATION FACTOR C SUBUNIT 1"/>
    <property type="match status" value="1"/>
</dbReference>
<dbReference type="GO" id="GO:0003689">
    <property type="term" value="F:DNA clamp loader activity"/>
    <property type="evidence" value="ECO:0007669"/>
    <property type="project" value="InterPro"/>
</dbReference>
<dbReference type="GO" id="GO:0003677">
    <property type="term" value="F:DNA binding"/>
    <property type="evidence" value="ECO:0007669"/>
    <property type="project" value="InterPro"/>
</dbReference>
<dbReference type="CDD" id="cd18140">
    <property type="entry name" value="HLD_clamp_RFC"/>
    <property type="match status" value="1"/>
</dbReference>
<dbReference type="SUPFAM" id="SSF52540">
    <property type="entry name" value="P-loop containing nucleoside triphosphate hydrolases"/>
    <property type="match status" value="1"/>
</dbReference>
<feature type="non-terminal residue" evidence="6">
    <location>
        <position position="1"/>
    </location>
</feature>
<dbReference type="Pfam" id="PF21960">
    <property type="entry name" value="RCF1-5-like_lid"/>
    <property type="match status" value="1"/>
</dbReference>
<gene>
    <name evidence="6" type="ORF">JW744_05020</name>
</gene>
<evidence type="ECO:0000256" key="1">
    <source>
        <dbReference type="ARBA" id="ARBA00006116"/>
    </source>
</evidence>
<proteinExistence type="inferred from homology"/>
<dbReference type="GO" id="GO:0005663">
    <property type="term" value="C:DNA replication factor C complex"/>
    <property type="evidence" value="ECO:0007669"/>
    <property type="project" value="InterPro"/>
</dbReference>
<dbReference type="Pfam" id="PF08519">
    <property type="entry name" value="RFC1"/>
    <property type="match status" value="1"/>
</dbReference>
<organism evidence="6 7">
    <name type="scientific">Candidatus Iainarchaeum sp</name>
    <dbReference type="NCBI Taxonomy" id="3101447"/>
    <lineage>
        <taxon>Archaea</taxon>
        <taxon>Candidatus Iainarchaeota</taxon>
        <taxon>Candidatus Iainarchaeia</taxon>
        <taxon>Candidatus Iainarchaeales</taxon>
        <taxon>Candidatus Iainarchaeaceae</taxon>
        <taxon>Candidatus Iainarchaeum</taxon>
    </lineage>
</organism>
<comment type="similarity">
    <text evidence="1">Belongs to the activator 1 large subunit family.</text>
</comment>
<keyword evidence="4" id="KW-0067">ATP-binding</keyword>
<dbReference type="InterPro" id="IPR008921">
    <property type="entry name" value="DNA_pol3_clamp-load_cplx_C"/>
</dbReference>
<protein>
    <submittedName>
        <fullName evidence="6">Replication factor C large subunit</fullName>
    </submittedName>
</protein>
<dbReference type="SUPFAM" id="SSF48019">
    <property type="entry name" value="post-AAA+ oligomerization domain-like"/>
    <property type="match status" value="1"/>
</dbReference>
<accession>A0A939C7M2</accession>
<dbReference type="GO" id="GO:0005524">
    <property type="term" value="F:ATP binding"/>
    <property type="evidence" value="ECO:0007669"/>
    <property type="project" value="UniProtKB-KW"/>
</dbReference>
<dbReference type="PANTHER" id="PTHR23389">
    <property type="entry name" value="CHROMOSOME TRANSMISSION FIDELITY FACTOR 18"/>
    <property type="match status" value="1"/>
</dbReference>
<dbReference type="AlphaFoldDB" id="A0A939C7M2"/>
<keyword evidence="3" id="KW-0547">Nucleotide-binding</keyword>
<dbReference type="Gene3D" id="1.10.8.60">
    <property type="match status" value="1"/>
</dbReference>
<dbReference type="InterPro" id="IPR047854">
    <property type="entry name" value="RFC_lid"/>
</dbReference>
<evidence type="ECO:0000313" key="7">
    <source>
        <dbReference type="Proteomes" id="UP000809243"/>
    </source>
</evidence>